<dbReference type="Proteomes" id="UP001497382">
    <property type="component" value="Unassembled WGS sequence"/>
</dbReference>
<dbReference type="InterPro" id="IPR011989">
    <property type="entry name" value="ARM-like"/>
</dbReference>
<evidence type="ECO:0000256" key="3">
    <source>
        <dbReference type="ARBA" id="ARBA00022781"/>
    </source>
</evidence>
<organism evidence="7 8">
    <name type="scientific">Larinioides sclopetarius</name>
    <dbReference type="NCBI Taxonomy" id="280406"/>
    <lineage>
        <taxon>Eukaryota</taxon>
        <taxon>Metazoa</taxon>
        <taxon>Ecdysozoa</taxon>
        <taxon>Arthropoda</taxon>
        <taxon>Chelicerata</taxon>
        <taxon>Arachnida</taxon>
        <taxon>Araneae</taxon>
        <taxon>Araneomorphae</taxon>
        <taxon>Entelegynae</taxon>
        <taxon>Araneoidea</taxon>
        <taxon>Araneidae</taxon>
        <taxon>Larinioides</taxon>
    </lineage>
</organism>
<proteinExistence type="inferred from homology"/>
<comment type="similarity">
    <text evidence="1">Belongs to the V-ATPase H subunit family.</text>
</comment>
<comment type="function">
    <text evidence="5">Subunit of the V1 complex of vacuolar(H+)-ATPase (V-ATPase), a multisubunit enzyme composed of a peripheral complex (V1) that hydrolyzes ATP and a membrane integral complex (V0) that translocates protons. V-ATPase is responsible for acidifying and maintaining the pH of intracellular compartments and in some cell types, is targeted to the plasma membrane, where it is responsible for acidifying the extracellular environment. Subunit H is essential for V-ATPase activity, but not for the assembly of the complex.</text>
</comment>
<accession>A0AAV1ZVN9</accession>
<evidence type="ECO:0000256" key="4">
    <source>
        <dbReference type="ARBA" id="ARBA00023065"/>
    </source>
</evidence>
<evidence type="ECO:0000259" key="6">
    <source>
        <dbReference type="Pfam" id="PF11698"/>
    </source>
</evidence>
<dbReference type="PANTHER" id="PTHR10698">
    <property type="entry name" value="V-TYPE PROTON ATPASE SUBUNIT H"/>
    <property type="match status" value="1"/>
</dbReference>
<dbReference type="Gene3D" id="1.25.10.10">
    <property type="entry name" value="Leucine-rich Repeat Variant"/>
    <property type="match status" value="1"/>
</dbReference>
<keyword evidence="2" id="KW-0813">Transport</keyword>
<dbReference type="GO" id="GO:0000221">
    <property type="term" value="C:vacuolar proton-transporting V-type ATPase, V1 domain"/>
    <property type="evidence" value="ECO:0007669"/>
    <property type="project" value="InterPro"/>
</dbReference>
<dbReference type="GO" id="GO:0005765">
    <property type="term" value="C:lysosomal membrane"/>
    <property type="evidence" value="ECO:0007669"/>
    <property type="project" value="TreeGrafter"/>
</dbReference>
<evidence type="ECO:0000256" key="2">
    <source>
        <dbReference type="ARBA" id="ARBA00022448"/>
    </source>
</evidence>
<reference evidence="7 8" key="1">
    <citation type="submission" date="2024-04" db="EMBL/GenBank/DDBJ databases">
        <authorList>
            <person name="Rising A."/>
            <person name="Reimegard J."/>
            <person name="Sonavane S."/>
            <person name="Akerstrom W."/>
            <person name="Nylinder S."/>
            <person name="Hedman E."/>
            <person name="Kallberg Y."/>
        </authorList>
    </citation>
    <scope>NUCLEOTIDE SEQUENCE [LARGE SCALE GENOMIC DNA]</scope>
</reference>
<protein>
    <recommendedName>
        <fullName evidence="6">ATPase V1 complex subunit H C-terminal domain-containing protein</fullName>
    </recommendedName>
</protein>
<dbReference type="InterPro" id="IPR011987">
    <property type="entry name" value="ATPase_V1-cplx_hsu_C"/>
</dbReference>
<dbReference type="Pfam" id="PF03224">
    <property type="entry name" value="V-ATPase_H_N"/>
    <property type="match status" value="1"/>
</dbReference>
<sequence>MSLSEKFNEVINEPWKAFTHLLSCSDGYIQNLGSRIMTKLIVGHKQKRPSPDKIEFFLEWLKKEMNEDNDYMLSVGRCLQRLLQVDEYRLTFMNLSGIFQIIELLTKGIKPQAQYQFCFCLWVTTFNPHLAEKLNQSGMIPILMDLLERCPTEITKLPRVVTATFRNLLEKPNDVEIRRSNALIMIQCKLLQCMDFFETRTDLSNDPEYLEDFHIVRDILNACVSELTSYDEYSMELKSFRLKWSVVHTSKRFWVENAERLNNDKYQLLKILVDILENCKDTTAICIAAHDIGEYMKHYPRGKTVIEQLGGKDALLNLLSHKHPTVKFHALKSLQVMMLDNHEMYPSLQDFSKKIKRKPEKIGFGL</sequence>
<keyword evidence="8" id="KW-1185">Reference proteome</keyword>
<evidence type="ECO:0000256" key="5">
    <source>
        <dbReference type="ARBA" id="ARBA00046225"/>
    </source>
</evidence>
<name>A0AAV1ZVN9_9ARAC</name>
<dbReference type="InterPro" id="IPR038497">
    <property type="entry name" value="ATPase_V1-cplx_hsu_C_sf"/>
</dbReference>
<comment type="caution">
    <text evidence="7">The sequence shown here is derived from an EMBL/GenBank/DDBJ whole genome shotgun (WGS) entry which is preliminary data.</text>
</comment>
<dbReference type="InterPro" id="IPR004908">
    <property type="entry name" value="ATPase_V1-cplx_hsu"/>
</dbReference>
<gene>
    <name evidence="7" type="ORF">LARSCL_LOCUS8329</name>
</gene>
<dbReference type="Gene3D" id="1.25.40.150">
    <property type="entry name" value="V-type ATPase, subunit H, C-terminal domain"/>
    <property type="match status" value="1"/>
</dbReference>
<dbReference type="GO" id="GO:0046961">
    <property type="term" value="F:proton-transporting ATPase activity, rotational mechanism"/>
    <property type="evidence" value="ECO:0007669"/>
    <property type="project" value="InterPro"/>
</dbReference>
<evidence type="ECO:0000313" key="8">
    <source>
        <dbReference type="Proteomes" id="UP001497382"/>
    </source>
</evidence>
<evidence type="ECO:0000313" key="7">
    <source>
        <dbReference type="EMBL" id="CAL1275857.1"/>
    </source>
</evidence>
<evidence type="ECO:0000256" key="1">
    <source>
        <dbReference type="ARBA" id="ARBA00008613"/>
    </source>
</evidence>
<keyword evidence="3" id="KW-0375">Hydrogen ion transport</keyword>
<dbReference type="EMBL" id="CAXIEN010000088">
    <property type="protein sequence ID" value="CAL1275857.1"/>
    <property type="molecule type" value="Genomic_DNA"/>
</dbReference>
<feature type="domain" description="ATPase V1 complex subunit H C-terminal" evidence="6">
    <location>
        <begin position="226"/>
        <end position="341"/>
    </location>
</feature>
<dbReference type="SUPFAM" id="SSF48371">
    <property type="entry name" value="ARM repeat"/>
    <property type="match status" value="1"/>
</dbReference>
<dbReference type="PANTHER" id="PTHR10698:SF0">
    <property type="entry name" value="V-TYPE PROTON ATPASE SUBUNIT H"/>
    <property type="match status" value="1"/>
</dbReference>
<dbReference type="InterPro" id="IPR016024">
    <property type="entry name" value="ARM-type_fold"/>
</dbReference>
<dbReference type="AlphaFoldDB" id="A0AAV1ZVN9"/>
<keyword evidence="4" id="KW-0406">Ion transport</keyword>
<dbReference type="Pfam" id="PF11698">
    <property type="entry name" value="V-ATPase_H_C"/>
    <property type="match status" value="1"/>
</dbReference>